<reference evidence="1" key="1">
    <citation type="submission" date="2021-06" db="EMBL/GenBank/DDBJ databases">
        <title>Parelaphostrongylus tenuis whole genome reference sequence.</title>
        <authorList>
            <person name="Garwood T.J."/>
            <person name="Larsen P.A."/>
            <person name="Fountain-Jones N.M."/>
            <person name="Garbe J.R."/>
            <person name="Macchietto M.G."/>
            <person name="Kania S.A."/>
            <person name="Gerhold R.W."/>
            <person name="Richards J.E."/>
            <person name="Wolf T.M."/>
        </authorList>
    </citation>
    <scope>NUCLEOTIDE SEQUENCE</scope>
    <source>
        <strain evidence="1">MNPRO001-30</strain>
        <tissue evidence="1">Meninges</tissue>
    </source>
</reference>
<dbReference type="AlphaFoldDB" id="A0AAD5QP35"/>
<protein>
    <submittedName>
        <fullName evidence="1">Uncharacterized protein</fullName>
    </submittedName>
</protein>
<sequence>VSEPLSWIGPPSAVAEQRSHSPIGHFIVVVSGDARLFSYWRDYRSHNRTIRMNKRRPFVTIQGPSGVFLMYAIM</sequence>
<evidence type="ECO:0000313" key="2">
    <source>
        <dbReference type="Proteomes" id="UP001196413"/>
    </source>
</evidence>
<comment type="caution">
    <text evidence="1">The sequence shown here is derived from an EMBL/GenBank/DDBJ whole genome shotgun (WGS) entry which is preliminary data.</text>
</comment>
<name>A0AAD5QP35_PARTN</name>
<feature type="non-terminal residue" evidence="1">
    <location>
        <position position="1"/>
    </location>
</feature>
<organism evidence="1 2">
    <name type="scientific">Parelaphostrongylus tenuis</name>
    <name type="common">Meningeal worm</name>
    <dbReference type="NCBI Taxonomy" id="148309"/>
    <lineage>
        <taxon>Eukaryota</taxon>
        <taxon>Metazoa</taxon>
        <taxon>Ecdysozoa</taxon>
        <taxon>Nematoda</taxon>
        <taxon>Chromadorea</taxon>
        <taxon>Rhabditida</taxon>
        <taxon>Rhabditina</taxon>
        <taxon>Rhabditomorpha</taxon>
        <taxon>Strongyloidea</taxon>
        <taxon>Metastrongylidae</taxon>
        <taxon>Parelaphostrongylus</taxon>
    </lineage>
</organism>
<accession>A0AAD5QP35</accession>
<proteinExistence type="predicted"/>
<dbReference type="EMBL" id="JAHQIW010001818">
    <property type="protein sequence ID" value="KAJ1353696.1"/>
    <property type="molecule type" value="Genomic_DNA"/>
</dbReference>
<dbReference type="Proteomes" id="UP001196413">
    <property type="component" value="Unassembled WGS sequence"/>
</dbReference>
<keyword evidence="2" id="KW-1185">Reference proteome</keyword>
<gene>
    <name evidence="1" type="ORF">KIN20_010390</name>
</gene>
<evidence type="ECO:0000313" key="1">
    <source>
        <dbReference type="EMBL" id="KAJ1353696.1"/>
    </source>
</evidence>